<dbReference type="PANTHER" id="PTHR43194">
    <property type="entry name" value="HYDROLASE ALPHA/BETA FOLD FAMILY"/>
    <property type="match status" value="1"/>
</dbReference>
<dbReference type="InterPro" id="IPR000073">
    <property type="entry name" value="AB_hydrolase_1"/>
</dbReference>
<dbReference type="Pfam" id="PF12697">
    <property type="entry name" value="Abhydrolase_6"/>
    <property type="match status" value="1"/>
</dbReference>
<dbReference type="EMBL" id="BOQP01000004">
    <property type="protein sequence ID" value="GIM68067.1"/>
    <property type="molecule type" value="Genomic_DNA"/>
</dbReference>
<feature type="domain" description="AB hydrolase-1" evidence="1">
    <location>
        <begin position="5"/>
        <end position="251"/>
    </location>
</feature>
<evidence type="ECO:0000313" key="2">
    <source>
        <dbReference type="EMBL" id="GIM68067.1"/>
    </source>
</evidence>
<dbReference type="SUPFAM" id="SSF53474">
    <property type="entry name" value="alpha/beta-Hydrolases"/>
    <property type="match status" value="1"/>
</dbReference>
<dbReference type="AlphaFoldDB" id="A0A919VLU3"/>
<evidence type="ECO:0000259" key="1">
    <source>
        <dbReference type="Pfam" id="PF12697"/>
    </source>
</evidence>
<gene>
    <name evidence="2" type="ORF">Aco04nite_09090</name>
</gene>
<evidence type="ECO:0000313" key="3">
    <source>
        <dbReference type="Proteomes" id="UP000680865"/>
    </source>
</evidence>
<accession>A0A919VLU3</accession>
<dbReference type="InterPro" id="IPR050228">
    <property type="entry name" value="Carboxylesterase_BioH"/>
</dbReference>
<dbReference type="GO" id="GO:0016787">
    <property type="term" value="F:hydrolase activity"/>
    <property type="evidence" value="ECO:0007669"/>
    <property type="project" value="UniProtKB-KW"/>
</dbReference>
<reference evidence="2" key="1">
    <citation type="submission" date="2021-03" db="EMBL/GenBank/DDBJ databases">
        <title>Whole genome shotgun sequence of Actinoplanes consettensis NBRC 14913.</title>
        <authorList>
            <person name="Komaki H."/>
            <person name="Tamura T."/>
        </authorList>
    </citation>
    <scope>NUCLEOTIDE SEQUENCE</scope>
    <source>
        <strain evidence="2">NBRC 14913</strain>
    </source>
</reference>
<organism evidence="2 3">
    <name type="scientific">Winogradskya consettensis</name>
    <dbReference type="NCBI Taxonomy" id="113560"/>
    <lineage>
        <taxon>Bacteria</taxon>
        <taxon>Bacillati</taxon>
        <taxon>Actinomycetota</taxon>
        <taxon>Actinomycetes</taxon>
        <taxon>Micromonosporales</taxon>
        <taxon>Micromonosporaceae</taxon>
        <taxon>Winogradskya</taxon>
    </lineage>
</organism>
<comment type="caution">
    <text evidence="2">The sequence shown here is derived from an EMBL/GenBank/DDBJ whole genome shotgun (WGS) entry which is preliminary data.</text>
</comment>
<dbReference type="RefSeq" id="WP_212995889.1">
    <property type="nucleotide sequence ID" value="NZ_BAAATW010000002.1"/>
</dbReference>
<dbReference type="InterPro" id="IPR029058">
    <property type="entry name" value="AB_hydrolase_fold"/>
</dbReference>
<sequence>MSRTVVFIHGLWIHSVAWQPWQELFAGKGYETHAPGWPGDKDTVAETRLHSEGAGVGVDEITDSYAKFIAGLDSPPIVVGHSFGGLIAQKLLDAGLATAAVAISPAPIKGIKILPLSLLRSSFPVLSRPGNRNKVVPLTEKQFAYGFGNALPPAESAELYERIAIPSPGRPLFEASSANFTKNAPTAVDTTRAGRGPLLLLAADEDHTVPAAVVAAAYRLYASSRARTDIIKYDDRGHSAAFDHGWRQLADDSLAWLDRQSL</sequence>
<name>A0A919VLU3_9ACTN</name>
<keyword evidence="3" id="KW-1185">Reference proteome</keyword>
<dbReference type="Gene3D" id="3.40.50.1820">
    <property type="entry name" value="alpha/beta hydrolase"/>
    <property type="match status" value="1"/>
</dbReference>
<proteinExistence type="predicted"/>
<dbReference type="Proteomes" id="UP000680865">
    <property type="component" value="Unassembled WGS sequence"/>
</dbReference>
<protein>
    <submittedName>
        <fullName evidence="2">Alpha/beta hydrolase</fullName>
    </submittedName>
</protein>
<keyword evidence="2" id="KW-0378">Hydrolase</keyword>
<dbReference type="PANTHER" id="PTHR43194:SF2">
    <property type="entry name" value="PEROXISOMAL MEMBRANE PROTEIN LPX1"/>
    <property type="match status" value="1"/>
</dbReference>